<dbReference type="Pfam" id="PF00884">
    <property type="entry name" value="Sulfatase"/>
    <property type="match status" value="1"/>
</dbReference>
<dbReference type="Proteomes" id="UP001164390">
    <property type="component" value="Chromosome"/>
</dbReference>
<gene>
    <name evidence="8" type="ORF">L0C25_20460</name>
</gene>
<evidence type="ECO:0000256" key="1">
    <source>
        <dbReference type="ARBA" id="ARBA00001913"/>
    </source>
</evidence>
<keyword evidence="6" id="KW-0106">Calcium</keyword>
<sequence>MRRTPFGDMTRNRQPFEVILVISTRTSAAVGSFVLPATLVVAGLGAPRPAHSAAADPVVSNTPRPNIVFVLGDDVGWSDLSGRRTNLGNRSDFNETRNINRMAKQGVAFTNAYACVNCAPSRAALMTGLYAPRPTNNIYLVGHLNRGGDDTRLVGPPQGLPDGDAALPAQAVTVAETLRSGGYATGYAGKFHVTRSGSDVTALHGFDENIGGTGAAAPKRYHAANGTFAGGIGPELDAFASDYTQAYVDRNIKPYTHGVPDTSVDALVGTDKHVTDAVTDATIDFIDRHDDRPFLTFMSEYAVHSPINNDQARRDLLAKYRAKPPGATPSKPSYAALLEGLDQSVARVVDHLETTPDPRNPGHPLADNTVVVFTSDNGGRTTLGAFNGPLKGQKGELDEGGVRVPFIAWSGNRALVDRGRINQSPINGTDVYPTLAALGRTSLPAGIPFDGTSLKPALAHNATVKRPRYQHLPGYLIGGGRDQRPQSTIRAGRWKLLYSYETRTWRLYDVSRDIGERRNLASRRPGVVTRLGTKLLRWLANMNAPLATLRDDEVPMTFTVTGDTYADGQVTRHRGDELVIEPGAEVPMVLETTTG</sequence>
<protein>
    <submittedName>
        <fullName evidence="8">Sulfatase</fullName>
    </submittedName>
</protein>
<dbReference type="EMBL" id="CP094970">
    <property type="protein sequence ID" value="UYM04873.1"/>
    <property type="molecule type" value="Genomic_DNA"/>
</dbReference>
<organism evidence="8 9">
    <name type="scientific">Solicola gregarius</name>
    <dbReference type="NCBI Taxonomy" id="2908642"/>
    <lineage>
        <taxon>Bacteria</taxon>
        <taxon>Bacillati</taxon>
        <taxon>Actinomycetota</taxon>
        <taxon>Actinomycetes</taxon>
        <taxon>Propionibacteriales</taxon>
        <taxon>Nocardioidaceae</taxon>
        <taxon>Solicola</taxon>
    </lineage>
</organism>
<comment type="cofactor">
    <cofactor evidence="1">
        <name>Ca(2+)</name>
        <dbReference type="ChEBI" id="CHEBI:29108"/>
    </cofactor>
</comment>
<evidence type="ECO:0000313" key="9">
    <source>
        <dbReference type="Proteomes" id="UP001164390"/>
    </source>
</evidence>
<proteinExistence type="inferred from homology"/>
<comment type="similarity">
    <text evidence="2">Belongs to the sulfatase family.</text>
</comment>
<dbReference type="Gene3D" id="3.40.720.10">
    <property type="entry name" value="Alkaline Phosphatase, subunit A"/>
    <property type="match status" value="1"/>
</dbReference>
<evidence type="ECO:0000256" key="2">
    <source>
        <dbReference type="ARBA" id="ARBA00008779"/>
    </source>
</evidence>
<feature type="domain" description="Sulfatase N-terminal" evidence="7">
    <location>
        <begin position="65"/>
        <end position="438"/>
    </location>
</feature>
<dbReference type="InterPro" id="IPR024607">
    <property type="entry name" value="Sulfatase_CS"/>
</dbReference>
<dbReference type="Gene3D" id="3.30.1120.10">
    <property type="match status" value="1"/>
</dbReference>
<evidence type="ECO:0000256" key="3">
    <source>
        <dbReference type="ARBA" id="ARBA00022723"/>
    </source>
</evidence>
<evidence type="ECO:0000256" key="5">
    <source>
        <dbReference type="ARBA" id="ARBA00022801"/>
    </source>
</evidence>
<accession>A0AA46YLH3</accession>
<dbReference type="RefSeq" id="WP_271633637.1">
    <property type="nucleotide sequence ID" value="NZ_CP094970.1"/>
</dbReference>
<dbReference type="PANTHER" id="PTHR42693">
    <property type="entry name" value="ARYLSULFATASE FAMILY MEMBER"/>
    <property type="match status" value="1"/>
</dbReference>
<reference evidence="8" key="1">
    <citation type="submission" date="2022-01" db="EMBL/GenBank/DDBJ databases">
        <title>Nocardioidaceae gen. sp. A5X3R13.</title>
        <authorList>
            <person name="Lopez Marin M.A."/>
            <person name="Uhlik O."/>
        </authorList>
    </citation>
    <scope>NUCLEOTIDE SEQUENCE</scope>
    <source>
        <strain evidence="8">A5X3R13</strain>
    </source>
</reference>
<evidence type="ECO:0000256" key="6">
    <source>
        <dbReference type="ARBA" id="ARBA00022837"/>
    </source>
</evidence>
<name>A0AA46YLH3_9ACTN</name>
<keyword evidence="9" id="KW-1185">Reference proteome</keyword>
<dbReference type="SUPFAM" id="SSF53649">
    <property type="entry name" value="Alkaline phosphatase-like"/>
    <property type="match status" value="1"/>
</dbReference>
<dbReference type="CDD" id="cd16144">
    <property type="entry name" value="ARS_like"/>
    <property type="match status" value="1"/>
</dbReference>
<dbReference type="InterPro" id="IPR050738">
    <property type="entry name" value="Sulfatase"/>
</dbReference>
<dbReference type="InterPro" id="IPR017850">
    <property type="entry name" value="Alkaline_phosphatase_core_sf"/>
</dbReference>
<dbReference type="InterPro" id="IPR000917">
    <property type="entry name" value="Sulfatase_N"/>
</dbReference>
<dbReference type="GO" id="GO:0004065">
    <property type="term" value="F:arylsulfatase activity"/>
    <property type="evidence" value="ECO:0007669"/>
    <property type="project" value="TreeGrafter"/>
</dbReference>
<keyword evidence="4" id="KW-0732">Signal</keyword>
<dbReference type="KEGG" id="sgrg:L0C25_20460"/>
<dbReference type="PANTHER" id="PTHR42693:SF42">
    <property type="entry name" value="ARYLSULFATASE G"/>
    <property type="match status" value="1"/>
</dbReference>
<keyword evidence="3" id="KW-0479">Metal-binding</keyword>
<dbReference type="GO" id="GO:0046872">
    <property type="term" value="F:metal ion binding"/>
    <property type="evidence" value="ECO:0007669"/>
    <property type="project" value="UniProtKB-KW"/>
</dbReference>
<evidence type="ECO:0000259" key="7">
    <source>
        <dbReference type="Pfam" id="PF00884"/>
    </source>
</evidence>
<keyword evidence="5" id="KW-0378">Hydrolase</keyword>
<evidence type="ECO:0000313" key="8">
    <source>
        <dbReference type="EMBL" id="UYM04873.1"/>
    </source>
</evidence>
<dbReference type="PROSITE" id="PS00149">
    <property type="entry name" value="SULFATASE_2"/>
    <property type="match status" value="1"/>
</dbReference>
<evidence type="ECO:0000256" key="4">
    <source>
        <dbReference type="ARBA" id="ARBA00022729"/>
    </source>
</evidence>
<dbReference type="AlphaFoldDB" id="A0AA46YLH3"/>